<name>A0A3N9XKL2_9ACTN</name>
<comment type="similarity">
    <text evidence="6">Belongs to the PINc/VapC protein family.</text>
</comment>
<evidence type="ECO:0000256" key="4">
    <source>
        <dbReference type="ARBA" id="ARBA00022801"/>
    </source>
</evidence>
<dbReference type="SUPFAM" id="SSF88723">
    <property type="entry name" value="PIN domain-like"/>
    <property type="match status" value="1"/>
</dbReference>
<dbReference type="GO" id="GO:0004540">
    <property type="term" value="F:RNA nuclease activity"/>
    <property type="evidence" value="ECO:0007669"/>
    <property type="project" value="InterPro"/>
</dbReference>
<reference evidence="8 9" key="1">
    <citation type="submission" date="2018-04" db="EMBL/GenBank/DDBJ databases">
        <title>Micromonosporas from Atacama Desert.</title>
        <authorList>
            <person name="Carro L."/>
            <person name="Klenk H.-P."/>
            <person name="Goodfellow M."/>
        </authorList>
    </citation>
    <scope>NUCLEOTIDE SEQUENCE [LARGE SCALE GENOMIC DNA]</scope>
    <source>
        <strain evidence="8 9">LB19</strain>
    </source>
</reference>
<dbReference type="InterPro" id="IPR022907">
    <property type="entry name" value="VapC_family"/>
</dbReference>
<dbReference type="AlphaFoldDB" id="A0A3N9XKL2"/>
<dbReference type="HAMAP" id="MF_00265">
    <property type="entry name" value="VapC_Nob1"/>
    <property type="match status" value="1"/>
</dbReference>
<dbReference type="EC" id="3.1.-.-" evidence="6"/>
<dbReference type="InterPro" id="IPR002716">
    <property type="entry name" value="PIN_dom"/>
</dbReference>
<dbReference type="GO" id="GO:0000287">
    <property type="term" value="F:magnesium ion binding"/>
    <property type="evidence" value="ECO:0007669"/>
    <property type="project" value="UniProtKB-UniRule"/>
</dbReference>
<protein>
    <recommendedName>
        <fullName evidence="6">Ribonuclease VapC</fullName>
        <shortName evidence="6">RNase VapC</shortName>
        <ecNumber evidence="6">3.1.-.-</ecNumber>
    </recommendedName>
    <alternativeName>
        <fullName evidence="6">Toxin VapC</fullName>
    </alternativeName>
</protein>
<dbReference type="InterPro" id="IPR029060">
    <property type="entry name" value="PIN-like_dom_sf"/>
</dbReference>
<organism evidence="8 9">
    <name type="scientific">Micromonospora ureilytica</name>
    <dbReference type="NCBI Taxonomy" id="709868"/>
    <lineage>
        <taxon>Bacteria</taxon>
        <taxon>Bacillati</taxon>
        <taxon>Actinomycetota</taxon>
        <taxon>Actinomycetes</taxon>
        <taxon>Micromonosporales</taxon>
        <taxon>Micromonosporaceae</taxon>
        <taxon>Micromonospora</taxon>
    </lineage>
</organism>
<feature type="domain" description="PIN" evidence="7">
    <location>
        <begin position="10"/>
        <end position="132"/>
    </location>
</feature>
<dbReference type="GO" id="GO:0090729">
    <property type="term" value="F:toxin activity"/>
    <property type="evidence" value="ECO:0007669"/>
    <property type="project" value="UniProtKB-KW"/>
</dbReference>
<dbReference type="Proteomes" id="UP000278981">
    <property type="component" value="Unassembled WGS sequence"/>
</dbReference>
<dbReference type="GO" id="GO:0016787">
    <property type="term" value="F:hydrolase activity"/>
    <property type="evidence" value="ECO:0007669"/>
    <property type="project" value="UniProtKB-KW"/>
</dbReference>
<evidence type="ECO:0000259" key="7">
    <source>
        <dbReference type="Pfam" id="PF01850"/>
    </source>
</evidence>
<keyword evidence="6" id="KW-0800">Toxin</keyword>
<evidence type="ECO:0000256" key="2">
    <source>
        <dbReference type="ARBA" id="ARBA00022722"/>
    </source>
</evidence>
<keyword evidence="1 6" id="KW-1277">Toxin-antitoxin system</keyword>
<keyword evidence="4 6" id="KW-0378">Hydrolase</keyword>
<keyword evidence="5 6" id="KW-0460">Magnesium</keyword>
<sequence>MERPKNPSSVYLDSNALIYAIMKRPDGEPVAEVLRLAEAGKLTVAISTFSYVEVRGYGNNDPYPPHRDRQVIELLDSPHIVRVEFSRRVALRARRLAYEHRLKGFDAAHMASAVEAAVNVFMTTDADFGHARRIEGVWVDKPYAPGDPTLFDG</sequence>
<keyword evidence="2 6" id="KW-0540">Nuclease</keyword>
<comment type="function">
    <text evidence="6">Toxic component of a toxin-antitoxin (TA) system. An RNase.</text>
</comment>
<gene>
    <name evidence="6" type="primary">vapC</name>
    <name evidence="8" type="ORF">DDE19_25875</name>
</gene>
<comment type="cofactor">
    <cofactor evidence="6">
        <name>Mg(2+)</name>
        <dbReference type="ChEBI" id="CHEBI:18420"/>
    </cofactor>
</comment>
<feature type="binding site" evidence="6">
    <location>
        <position position="106"/>
    </location>
    <ligand>
        <name>Mg(2+)</name>
        <dbReference type="ChEBI" id="CHEBI:18420"/>
    </ligand>
</feature>
<keyword evidence="3 6" id="KW-0479">Metal-binding</keyword>
<dbReference type="Gene3D" id="3.40.50.1010">
    <property type="entry name" value="5'-nuclease"/>
    <property type="match status" value="1"/>
</dbReference>
<dbReference type="OrthoDB" id="5146471at2"/>
<feature type="binding site" evidence="6">
    <location>
        <position position="13"/>
    </location>
    <ligand>
        <name>Mg(2+)</name>
        <dbReference type="ChEBI" id="CHEBI:18420"/>
    </ligand>
</feature>
<dbReference type="RefSeq" id="WP_124821889.1">
    <property type="nucleotide sequence ID" value="NZ_QDGB01000326.1"/>
</dbReference>
<accession>A0A3N9XKL2</accession>
<evidence type="ECO:0000256" key="5">
    <source>
        <dbReference type="ARBA" id="ARBA00022842"/>
    </source>
</evidence>
<dbReference type="Pfam" id="PF01850">
    <property type="entry name" value="PIN"/>
    <property type="match status" value="1"/>
</dbReference>
<evidence type="ECO:0000256" key="6">
    <source>
        <dbReference type="HAMAP-Rule" id="MF_00265"/>
    </source>
</evidence>
<dbReference type="EMBL" id="QDGB01000326">
    <property type="protein sequence ID" value="RQX13372.1"/>
    <property type="molecule type" value="Genomic_DNA"/>
</dbReference>
<proteinExistence type="inferred from homology"/>
<evidence type="ECO:0000256" key="1">
    <source>
        <dbReference type="ARBA" id="ARBA00022649"/>
    </source>
</evidence>
<evidence type="ECO:0000256" key="3">
    <source>
        <dbReference type="ARBA" id="ARBA00022723"/>
    </source>
</evidence>
<evidence type="ECO:0000313" key="8">
    <source>
        <dbReference type="EMBL" id="RQX13372.1"/>
    </source>
</evidence>
<evidence type="ECO:0000313" key="9">
    <source>
        <dbReference type="Proteomes" id="UP000278981"/>
    </source>
</evidence>
<comment type="caution">
    <text evidence="8">The sequence shown here is derived from an EMBL/GenBank/DDBJ whole genome shotgun (WGS) entry which is preliminary data.</text>
</comment>